<evidence type="ECO:0000259" key="10">
    <source>
        <dbReference type="Pfam" id="PF00562"/>
    </source>
</evidence>
<dbReference type="Pfam" id="PF04560">
    <property type="entry name" value="RNA_pol_Rpb2_7"/>
    <property type="match status" value="1"/>
</dbReference>
<evidence type="ECO:0000256" key="6">
    <source>
        <dbReference type="ARBA" id="ARBA00022723"/>
    </source>
</evidence>
<evidence type="ECO:0000259" key="15">
    <source>
        <dbReference type="Pfam" id="PF04566"/>
    </source>
</evidence>
<evidence type="ECO:0000259" key="11">
    <source>
        <dbReference type="Pfam" id="PF04560"/>
    </source>
</evidence>
<dbReference type="InterPro" id="IPR007647">
    <property type="entry name" value="RNA_pol_Rpb2_5"/>
</dbReference>
<dbReference type="Pfam" id="PF04563">
    <property type="entry name" value="RNA_pol_Rpb2_1"/>
    <property type="match status" value="2"/>
</dbReference>
<feature type="region of interest" description="Disordered" evidence="9">
    <location>
        <begin position="1454"/>
        <end position="1500"/>
    </location>
</feature>
<dbReference type="PROSITE" id="PS01166">
    <property type="entry name" value="RNA_POL_BETA"/>
    <property type="match status" value="1"/>
</dbReference>
<comment type="similarity">
    <text evidence="1">Belongs to the RNA polymerase beta chain family.</text>
</comment>
<feature type="compositionally biased region" description="Low complexity" evidence="9">
    <location>
        <begin position="1683"/>
        <end position="1698"/>
    </location>
</feature>
<feature type="domain" description="RNA polymerase Rpb2" evidence="11">
    <location>
        <begin position="1193"/>
        <end position="1305"/>
    </location>
</feature>
<evidence type="ECO:0000256" key="4">
    <source>
        <dbReference type="ARBA" id="ARBA00022679"/>
    </source>
</evidence>
<evidence type="ECO:0000256" key="5">
    <source>
        <dbReference type="ARBA" id="ARBA00022695"/>
    </source>
</evidence>
<dbReference type="Pfam" id="PF04565">
    <property type="entry name" value="RNA_pol_Rpb2_3"/>
    <property type="match status" value="1"/>
</dbReference>
<evidence type="ECO:0000259" key="12">
    <source>
        <dbReference type="Pfam" id="PF04561"/>
    </source>
</evidence>
<evidence type="ECO:0000256" key="2">
    <source>
        <dbReference type="ARBA" id="ARBA00012418"/>
    </source>
</evidence>
<feature type="domain" description="RNA polymerase Rpb2" evidence="16">
    <location>
        <begin position="774"/>
        <end position="814"/>
    </location>
</feature>
<sequence length="1729" mass="193815">MDEIEKNVWKIIDCYFRDNPQCLVRHHTDSYNDFFKHDIFRIVKEMNPIKIVSKLDEATGEFTAECNLYVGGRDGTRLYFAKPTIFDDTTGDQPPHYMYPNEARLRNMTYAMTIHYDVDVEVKNMLNAAEIADLLKHGGSAAIPEKIDAPRFTNQKFDQKLMAKIEEKSKADIHGSDDIMDGGKTVDDAMSGGSGKGPKKAITVSQHTNIKQSVKGANIQTTNFTIDKVLLGRFPIMVQSDLCILSGMPREMRFNMGECRNDQGGYFIIDGKEKSVVPQEKFGDNMLRINKSTFEEVLYSAEIKSVSEDSSKPVRSLRVDLVAPTTKYSNNNIVVSIPNVRKPVPLFIVFRALGITSDKEIIETCLLDLDKYKSIVDLFIPSVHDAGPIMTRTSALQYIAQLAKIKTTDHANFLLTDYFLPHIGETNFREKAFFLGYMTRRLLLAYSGLESPIDRDSYRYKRLELTGTMLYQLFSEYYKAQLNDVYVAFERKIVGDRANYENNLEKLIRDNYREVFSKTRVLEEGFRKAFKGNWGSTAHTKRLGAVQDLNRLSFNSALSQLRKTNLEINAGAKLVGPRVLNGSQWGLFDPIDTPDGGNIGLHKQLTIMSYVTRNISREPMLRWLRKHTDMKPTTDFPARQLSAMTKVMVNGFWVGVSNDALKIVNDVRFYRRIGLIPLSISVGFDIRQNTINIFTDGGRIIRPVFYKHDNTGQMSFQAIEPKMSLSWANIVNGFNKPKRPDAMPNYSNFYELGDIYDIPADSDGNPYQYERFIQKKSVVEYIDANEEESTLISMKPGQVTTLASAAPYTHCEIHESLIFGMMANMIIYPQHNPASRNSFSCGQSKQAVSLYHTNFNMRMDKTAVILTQGQRPLVKSRYLEYINNEENSYGENAIVAIACYTGYNVEDAILVNEGAIKRGLFRTTYFSVYETHEERSAQTDSFKKIGNIDASERQVNGRKMGYDYSKLDEHGLVCEGTEINDKTVIIGCMSGTNDITTDLYDSSKTTKKGQLGVVDKTFITESGEGRRIAKVRIREERMPAMGDKMASRSGQKGTVGMIIREEDMPFTRDGVRPDLIINPHAIPTRMTIGQLVECIVGKACLNTGAHGDCTAFTSDDSQLAPFGRMLAKSGLHSSGNEVLYNGMTGEQIEAEIFMGPTYYMRLKHMVKDKVNFRATGPRTGLTRQPVSGRANDGGLRIGEMERDAIISHGATDFLRESMLVRGDQYYMAVCNKTGGLAIYNPEKNLFLSPMADGPIKYTDTLDGKAMNVEQVTKYGRSFSVVRVPYAFKLFMQELQTCNVRMAIITEDNVDQFDSMNFSKNLSLLTGLSTPGEVSKKILDDKDNAELMKSYKNRFREKKDTPTPGEAVKDPALGFWHHYLKSKGLPLDFQYDDLALQAPAMEYSTMTQSPDVTPRSPHSPFATPPPAQPPNSPADANETVSGYWQDYLKANGLPADFEYDDSPQYSPHSPGHVPTPVREPHLSPIQYSPGSKLREPGTPYTRLVNNLPEDYDALGSVLYNEETGEDYPFDADKGHFVDPLTGLIVIRKSYFTPAGPEYKVGDAVYLARPYAPEEPVVPWFITSIDGNNIVIGNNEDEEVKVVNANEITYNYPSQVQHYSIPSIGQQVNQRLMGISPAYSPAPVSSTPTINFQPNIIVATGEHSNVTAPTPSPSQDTMSYGASTPVESNTSSIESSPSVNFDEPMIRKTPEKKEQSTSSMLSGGSFIVKKI</sequence>
<protein>
    <recommendedName>
        <fullName evidence="2">DNA-directed RNA polymerase</fullName>
        <ecNumber evidence="2">2.7.7.6</ecNumber>
    </recommendedName>
</protein>
<keyword evidence="5" id="KW-0548">Nucleotidyltransferase</keyword>
<dbReference type="SUPFAM" id="SSF64484">
    <property type="entry name" value="beta and beta-prime subunits of DNA dependent RNA-polymerase"/>
    <property type="match status" value="2"/>
</dbReference>
<dbReference type="Pfam" id="PF04566">
    <property type="entry name" value="RNA_pol_Rpb2_4"/>
    <property type="match status" value="1"/>
</dbReference>
<evidence type="ECO:0000259" key="16">
    <source>
        <dbReference type="Pfam" id="PF04567"/>
    </source>
</evidence>
<evidence type="ECO:0000256" key="1">
    <source>
        <dbReference type="ARBA" id="ARBA00006835"/>
    </source>
</evidence>
<dbReference type="GO" id="GO:0003677">
    <property type="term" value="F:DNA binding"/>
    <property type="evidence" value="ECO:0007669"/>
    <property type="project" value="InterPro"/>
</dbReference>
<dbReference type="Pfam" id="PF00562">
    <property type="entry name" value="RNA_pol_Rpb2_6"/>
    <property type="match status" value="1"/>
</dbReference>
<evidence type="ECO:0000256" key="9">
    <source>
        <dbReference type="SAM" id="MobiDB-lite"/>
    </source>
</evidence>
<evidence type="ECO:0000259" key="13">
    <source>
        <dbReference type="Pfam" id="PF04563"/>
    </source>
</evidence>
<dbReference type="EC" id="2.7.7.6" evidence="2"/>
<dbReference type="Pfam" id="PF04561">
    <property type="entry name" value="RNA_pol_Rpb2_2"/>
    <property type="match status" value="1"/>
</dbReference>
<feature type="domain" description="DNA-directed RNA polymerase subunit 2 hybrid-binding" evidence="10">
    <location>
        <begin position="822"/>
        <end position="1190"/>
    </location>
</feature>
<dbReference type="InterPro" id="IPR015712">
    <property type="entry name" value="DNA-dir_RNA_pol_su2"/>
</dbReference>
<dbReference type="GO" id="GO:0046872">
    <property type="term" value="F:metal ion binding"/>
    <property type="evidence" value="ECO:0007669"/>
    <property type="project" value="UniProtKB-KW"/>
</dbReference>
<dbReference type="PANTHER" id="PTHR20856">
    <property type="entry name" value="DNA-DIRECTED RNA POLYMERASE I SUBUNIT 2"/>
    <property type="match status" value="1"/>
</dbReference>
<dbReference type="InterPro" id="IPR014724">
    <property type="entry name" value="RNA_pol_RPB2_OB-fold"/>
</dbReference>
<dbReference type="GO" id="GO:0003899">
    <property type="term" value="F:DNA-directed RNA polymerase activity"/>
    <property type="evidence" value="ECO:0007669"/>
    <property type="project" value="UniProtKB-EC"/>
</dbReference>
<dbReference type="InterPro" id="IPR007642">
    <property type="entry name" value="RNA_pol_Rpb2_2"/>
</dbReference>
<feature type="region of interest" description="Disordered" evidence="9">
    <location>
        <begin position="1404"/>
        <end position="1437"/>
    </location>
</feature>
<dbReference type="GO" id="GO:0000428">
    <property type="term" value="C:DNA-directed RNA polymerase complex"/>
    <property type="evidence" value="ECO:0007669"/>
    <property type="project" value="UniProtKB-KW"/>
</dbReference>
<keyword evidence="3" id="KW-0240">DNA-directed RNA polymerase</keyword>
<dbReference type="Gene3D" id="2.40.50.150">
    <property type="match status" value="1"/>
</dbReference>
<evidence type="ECO:0000256" key="3">
    <source>
        <dbReference type="ARBA" id="ARBA00022478"/>
    </source>
</evidence>
<dbReference type="CDD" id="cd00653">
    <property type="entry name" value="RNA_pol_B_RPB2"/>
    <property type="match status" value="1"/>
</dbReference>
<dbReference type="Gene3D" id="2.40.270.10">
    <property type="entry name" value="DNA-directed RNA polymerase, subunit 2, domain 6"/>
    <property type="match status" value="1"/>
</dbReference>
<organism evidence="17">
    <name type="scientific">viral metagenome</name>
    <dbReference type="NCBI Taxonomy" id="1070528"/>
    <lineage>
        <taxon>unclassified sequences</taxon>
        <taxon>metagenomes</taxon>
        <taxon>organismal metagenomes</taxon>
    </lineage>
</organism>
<dbReference type="GO" id="GO:0032549">
    <property type="term" value="F:ribonucleoside binding"/>
    <property type="evidence" value="ECO:0007669"/>
    <property type="project" value="InterPro"/>
</dbReference>
<dbReference type="InterPro" id="IPR007641">
    <property type="entry name" value="RNA_pol_Rpb2_7"/>
</dbReference>
<keyword evidence="8" id="KW-0804">Transcription</keyword>
<keyword evidence="4" id="KW-0808">Transferase</keyword>
<dbReference type="Gene3D" id="3.90.1800.10">
    <property type="entry name" value="RNA polymerase alpha subunit dimerisation domain"/>
    <property type="match status" value="1"/>
</dbReference>
<name>A0A6C0B5X0_9ZZZZ</name>
<evidence type="ECO:0000256" key="8">
    <source>
        <dbReference type="ARBA" id="ARBA00023163"/>
    </source>
</evidence>
<feature type="compositionally biased region" description="Pro residues" evidence="9">
    <location>
        <begin position="1421"/>
        <end position="1431"/>
    </location>
</feature>
<dbReference type="InterPro" id="IPR037033">
    <property type="entry name" value="DNA-dir_RNAP_su2_hyb_sf"/>
</dbReference>
<reference evidence="17" key="1">
    <citation type="journal article" date="2020" name="Nature">
        <title>Giant virus diversity and host interactions through global metagenomics.</title>
        <authorList>
            <person name="Schulz F."/>
            <person name="Roux S."/>
            <person name="Paez-Espino D."/>
            <person name="Jungbluth S."/>
            <person name="Walsh D.A."/>
            <person name="Denef V.J."/>
            <person name="McMahon K.D."/>
            <person name="Konstantinidis K.T."/>
            <person name="Eloe-Fadrosh E.A."/>
            <person name="Kyrpides N.C."/>
            <person name="Woyke T."/>
        </authorList>
    </citation>
    <scope>NUCLEOTIDE SEQUENCE</scope>
    <source>
        <strain evidence="17">GVMAG-M-3300010157-4</strain>
    </source>
</reference>
<dbReference type="InterPro" id="IPR007645">
    <property type="entry name" value="RNA_pol_Rpb2_3"/>
</dbReference>
<keyword evidence="7" id="KW-0862">Zinc</keyword>
<dbReference type="InterPro" id="IPR007644">
    <property type="entry name" value="RNA_pol_bsu_protrusion"/>
</dbReference>
<evidence type="ECO:0000256" key="7">
    <source>
        <dbReference type="ARBA" id="ARBA00022833"/>
    </source>
</evidence>
<feature type="domain" description="RNA polymerase Rpb2" evidence="14">
    <location>
        <begin position="549"/>
        <end position="611"/>
    </location>
</feature>
<feature type="domain" description="RNA polymerase beta subunit protrusion" evidence="13">
    <location>
        <begin position="23"/>
        <end position="125"/>
    </location>
</feature>
<accession>A0A6C0B5X0</accession>
<dbReference type="Pfam" id="PF04567">
    <property type="entry name" value="RNA_pol_Rpb2_5"/>
    <property type="match status" value="1"/>
</dbReference>
<feature type="compositionally biased region" description="Basic and acidic residues" evidence="9">
    <location>
        <begin position="1702"/>
        <end position="1713"/>
    </location>
</feature>
<evidence type="ECO:0000259" key="14">
    <source>
        <dbReference type="Pfam" id="PF04565"/>
    </source>
</evidence>
<feature type="domain" description="RNA polymerase Rpb2" evidence="15">
    <location>
        <begin position="647"/>
        <end position="706"/>
    </location>
</feature>
<feature type="region of interest" description="Disordered" evidence="9">
    <location>
        <begin position="1663"/>
        <end position="1722"/>
    </location>
</feature>
<feature type="compositionally biased region" description="Polar residues" evidence="9">
    <location>
        <begin position="1663"/>
        <end position="1680"/>
    </location>
</feature>
<dbReference type="Gene3D" id="3.90.1100.10">
    <property type="match status" value="1"/>
</dbReference>
<dbReference type="InterPro" id="IPR037034">
    <property type="entry name" value="RNA_pol_Rpb2_2_sf"/>
</dbReference>
<dbReference type="InterPro" id="IPR007120">
    <property type="entry name" value="DNA-dir_RNAP_su2_dom"/>
</dbReference>
<dbReference type="InterPro" id="IPR007121">
    <property type="entry name" value="RNA_pol_bsu_CS"/>
</dbReference>
<dbReference type="InterPro" id="IPR007646">
    <property type="entry name" value="RNA_pol_Rpb2_4"/>
</dbReference>
<keyword evidence="6" id="KW-0479">Metal-binding</keyword>
<evidence type="ECO:0000313" key="17">
    <source>
        <dbReference type="EMBL" id="QHS87450.1"/>
    </source>
</evidence>
<feature type="domain" description="RNA polymerase Rpb2" evidence="12">
    <location>
        <begin position="328"/>
        <end position="464"/>
    </location>
</feature>
<dbReference type="Gene3D" id="3.90.1070.20">
    <property type="match status" value="1"/>
</dbReference>
<proteinExistence type="inferred from homology"/>
<dbReference type="EMBL" id="MN739081">
    <property type="protein sequence ID" value="QHS87450.1"/>
    <property type="molecule type" value="Genomic_DNA"/>
</dbReference>
<feature type="domain" description="RNA polymerase beta subunit protrusion" evidence="13">
    <location>
        <begin position="210"/>
        <end position="497"/>
    </location>
</feature>
<dbReference type="GO" id="GO:0006351">
    <property type="term" value="P:DNA-templated transcription"/>
    <property type="evidence" value="ECO:0007669"/>
    <property type="project" value="InterPro"/>
</dbReference>
<dbReference type="Gene3D" id="3.90.1110.10">
    <property type="entry name" value="RNA polymerase Rpb2, domain 2"/>
    <property type="match status" value="1"/>
</dbReference>